<feature type="compositionally biased region" description="Low complexity" evidence="1">
    <location>
        <begin position="167"/>
        <end position="188"/>
    </location>
</feature>
<protein>
    <submittedName>
        <fullName evidence="2">Uncharacterized protein</fullName>
    </submittedName>
</protein>
<dbReference type="AlphaFoldDB" id="A0A8R7V7A5"/>
<feature type="region of interest" description="Disordered" evidence="1">
    <location>
        <begin position="144"/>
        <end position="188"/>
    </location>
</feature>
<feature type="compositionally biased region" description="Low complexity" evidence="1">
    <location>
        <begin position="144"/>
        <end position="153"/>
    </location>
</feature>
<sequence length="297" mass="30729">MLMASSLTSASSSAMACSSSTAPSLRTSSIFCESFTSSVTTPCSTMNIFTSSTLLRFRSTAKEELSSRPPLPASAQAWRSVVTPPCAHTAHTLSEFSVSSRSACAARSLASAVAAPTPPAFSSTCTSGAITPAFTSMPLYESDPATTATAPAASSWTRGSRDSRKPASTATPSSTSSATTRTHASSSDMSSAMVASACARCTGPPILIREKRSLRKNRFSATPASAPGRTATMACDGDVAAPVEAISLSCRTCASSLALRPSMSLRRRSRPPPYVPSLHCEATSRMPLTVAEADCRN</sequence>
<evidence type="ECO:0000256" key="1">
    <source>
        <dbReference type="SAM" id="MobiDB-lite"/>
    </source>
</evidence>
<name>A0A8R7V7A5_TRIUA</name>
<dbReference type="EnsemblPlants" id="TuG1812G0700004815.01.T01">
    <property type="protein sequence ID" value="TuG1812G0700004815.01.T01.cds243812"/>
    <property type="gene ID" value="TuG1812G0700004815.01"/>
</dbReference>
<organism evidence="2 3">
    <name type="scientific">Triticum urartu</name>
    <name type="common">Red wild einkorn</name>
    <name type="synonym">Crithodium urartu</name>
    <dbReference type="NCBI Taxonomy" id="4572"/>
    <lineage>
        <taxon>Eukaryota</taxon>
        <taxon>Viridiplantae</taxon>
        <taxon>Streptophyta</taxon>
        <taxon>Embryophyta</taxon>
        <taxon>Tracheophyta</taxon>
        <taxon>Spermatophyta</taxon>
        <taxon>Magnoliopsida</taxon>
        <taxon>Liliopsida</taxon>
        <taxon>Poales</taxon>
        <taxon>Poaceae</taxon>
        <taxon>BOP clade</taxon>
        <taxon>Pooideae</taxon>
        <taxon>Triticodae</taxon>
        <taxon>Triticeae</taxon>
        <taxon>Triticinae</taxon>
        <taxon>Triticum</taxon>
    </lineage>
</organism>
<evidence type="ECO:0000313" key="2">
    <source>
        <dbReference type="EnsemblPlants" id="TuG1812G0700004815.01.T01.cds243812"/>
    </source>
</evidence>
<gene>
    <name evidence="2" type="primary">LOC125523807</name>
</gene>
<dbReference type="Proteomes" id="UP000015106">
    <property type="component" value="Chromosome 7"/>
</dbReference>
<evidence type="ECO:0000313" key="3">
    <source>
        <dbReference type="Proteomes" id="UP000015106"/>
    </source>
</evidence>
<reference evidence="3" key="1">
    <citation type="journal article" date="2013" name="Nature">
        <title>Draft genome of the wheat A-genome progenitor Triticum urartu.</title>
        <authorList>
            <person name="Ling H.Q."/>
            <person name="Zhao S."/>
            <person name="Liu D."/>
            <person name="Wang J."/>
            <person name="Sun H."/>
            <person name="Zhang C."/>
            <person name="Fan H."/>
            <person name="Li D."/>
            <person name="Dong L."/>
            <person name="Tao Y."/>
            <person name="Gao C."/>
            <person name="Wu H."/>
            <person name="Li Y."/>
            <person name="Cui Y."/>
            <person name="Guo X."/>
            <person name="Zheng S."/>
            <person name="Wang B."/>
            <person name="Yu K."/>
            <person name="Liang Q."/>
            <person name="Yang W."/>
            <person name="Lou X."/>
            <person name="Chen J."/>
            <person name="Feng M."/>
            <person name="Jian J."/>
            <person name="Zhang X."/>
            <person name="Luo G."/>
            <person name="Jiang Y."/>
            <person name="Liu J."/>
            <person name="Wang Z."/>
            <person name="Sha Y."/>
            <person name="Zhang B."/>
            <person name="Wu H."/>
            <person name="Tang D."/>
            <person name="Shen Q."/>
            <person name="Xue P."/>
            <person name="Zou S."/>
            <person name="Wang X."/>
            <person name="Liu X."/>
            <person name="Wang F."/>
            <person name="Yang Y."/>
            <person name="An X."/>
            <person name="Dong Z."/>
            <person name="Zhang K."/>
            <person name="Zhang X."/>
            <person name="Luo M.C."/>
            <person name="Dvorak J."/>
            <person name="Tong Y."/>
            <person name="Wang J."/>
            <person name="Yang H."/>
            <person name="Li Z."/>
            <person name="Wang D."/>
            <person name="Zhang A."/>
            <person name="Wang J."/>
        </authorList>
    </citation>
    <scope>NUCLEOTIDE SEQUENCE</scope>
    <source>
        <strain evidence="3">cv. G1812</strain>
    </source>
</reference>
<reference evidence="2" key="3">
    <citation type="submission" date="2022-06" db="UniProtKB">
        <authorList>
            <consortium name="EnsemblPlants"/>
        </authorList>
    </citation>
    <scope>IDENTIFICATION</scope>
</reference>
<reference evidence="2" key="2">
    <citation type="submission" date="2018-03" db="EMBL/GenBank/DDBJ databases">
        <title>The Triticum urartu genome reveals the dynamic nature of wheat genome evolution.</title>
        <authorList>
            <person name="Ling H."/>
            <person name="Ma B."/>
            <person name="Shi X."/>
            <person name="Liu H."/>
            <person name="Dong L."/>
            <person name="Sun H."/>
            <person name="Cao Y."/>
            <person name="Gao Q."/>
            <person name="Zheng S."/>
            <person name="Li Y."/>
            <person name="Yu Y."/>
            <person name="Du H."/>
            <person name="Qi M."/>
            <person name="Li Y."/>
            <person name="Yu H."/>
            <person name="Cui Y."/>
            <person name="Wang N."/>
            <person name="Chen C."/>
            <person name="Wu H."/>
            <person name="Zhao Y."/>
            <person name="Zhang J."/>
            <person name="Li Y."/>
            <person name="Zhou W."/>
            <person name="Zhang B."/>
            <person name="Hu W."/>
            <person name="Eijk M."/>
            <person name="Tang J."/>
            <person name="Witsenboer H."/>
            <person name="Zhao S."/>
            <person name="Li Z."/>
            <person name="Zhang A."/>
            <person name="Wang D."/>
            <person name="Liang C."/>
        </authorList>
    </citation>
    <scope>NUCLEOTIDE SEQUENCE [LARGE SCALE GENOMIC DNA]</scope>
    <source>
        <strain evidence="2">cv. G1812</strain>
    </source>
</reference>
<keyword evidence="3" id="KW-1185">Reference proteome</keyword>
<proteinExistence type="predicted"/>
<dbReference type="Gramene" id="TuG1812G0700004815.01.T01">
    <property type="protein sequence ID" value="TuG1812G0700004815.01.T01.cds243812"/>
    <property type="gene ID" value="TuG1812G0700004815.01"/>
</dbReference>
<accession>A0A8R7V7A5</accession>